<dbReference type="InterPro" id="IPR046335">
    <property type="entry name" value="LacI/GalR-like_sensor"/>
</dbReference>
<dbReference type="PANTHER" id="PTHR30146:SF155">
    <property type="entry name" value="ALANINE RACEMASE"/>
    <property type="match status" value="1"/>
</dbReference>
<comment type="caution">
    <text evidence="5">The sequence shown here is derived from an EMBL/GenBank/DDBJ whole genome shotgun (WGS) entry which is preliminary data.</text>
</comment>
<organism evidence="5 6">
    <name type="scientific">Amycolatopsis magusensis</name>
    <dbReference type="NCBI Taxonomy" id="882444"/>
    <lineage>
        <taxon>Bacteria</taxon>
        <taxon>Bacillati</taxon>
        <taxon>Actinomycetota</taxon>
        <taxon>Actinomycetes</taxon>
        <taxon>Pseudonocardiales</taxon>
        <taxon>Pseudonocardiaceae</taxon>
        <taxon>Amycolatopsis</taxon>
    </lineage>
</organism>
<dbReference type="PANTHER" id="PTHR30146">
    <property type="entry name" value="LACI-RELATED TRANSCRIPTIONAL REPRESSOR"/>
    <property type="match status" value="1"/>
</dbReference>
<dbReference type="CDD" id="cd06267">
    <property type="entry name" value="PBP1_LacI_sugar_binding-like"/>
    <property type="match status" value="1"/>
</dbReference>
<name>A0ABS4Q089_9PSEU</name>
<dbReference type="Gene3D" id="1.10.260.40">
    <property type="entry name" value="lambda repressor-like DNA-binding domains"/>
    <property type="match status" value="1"/>
</dbReference>
<dbReference type="PROSITE" id="PS00356">
    <property type="entry name" value="HTH_LACI_1"/>
    <property type="match status" value="1"/>
</dbReference>
<sequence length="336" mass="36302">MADIAREAGVSKGAVSYALNGRTGVSESTRRRIVRIADELGWRPYGVTRAGRVTRADAVGLVLARPARFLALEPFLMSLVSGVESELARRKVALQLQVVRDHREEISTYRRWWTRMHVDGVLVVDLAAADERVTELARCGLPAVVLGGPDGLGPLPGLWSDDTTAMHAVVDHLVALGHRRIGRIAGPARLRHTATRTAAMTHALQRHHLPPAVVINTDYSGDEGAAAARRLLDRRPRPTAVVCDSDVLAVVALGAAERGRLTVPGDLSLIAWDDSALCELARPALTALSRDVAAYGAHAARLLLHHIDGQPVSTRVDHLPRLVVRHSTARPGPRHP</sequence>
<dbReference type="RefSeq" id="WP_245369529.1">
    <property type="nucleotide sequence ID" value="NZ_JAGGMS010000001.1"/>
</dbReference>
<evidence type="ECO:0000256" key="1">
    <source>
        <dbReference type="ARBA" id="ARBA00023015"/>
    </source>
</evidence>
<evidence type="ECO:0000259" key="4">
    <source>
        <dbReference type="PROSITE" id="PS50932"/>
    </source>
</evidence>
<evidence type="ECO:0000313" key="5">
    <source>
        <dbReference type="EMBL" id="MBP2184580.1"/>
    </source>
</evidence>
<dbReference type="Gene3D" id="3.40.50.2300">
    <property type="match status" value="2"/>
</dbReference>
<dbReference type="PROSITE" id="PS50932">
    <property type="entry name" value="HTH_LACI_2"/>
    <property type="match status" value="1"/>
</dbReference>
<dbReference type="Pfam" id="PF13377">
    <property type="entry name" value="Peripla_BP_3"/>
    <property type="match status" value="1"/>
</dbReference>
<dbReference type="Pfam" id="PF00356">
    <property type="entry name" value="LacI"/>
    <property type="match status" value="1"/>
</dbReference>
<dbReference type="GO" id="GO:0003677">
    <property type="term" value="F:DNA binding"/>
    <property type="evidence" value="ECO:0007669"/>
    <property type="project" value="UniProtKB-KW"/>
</dbReference>
<keyword evidence="6" id="KW-1185">Reference proteome</keyword>
<feature type="domain" description="HTH lacI-type" evidence="4">
    <location>
        <begin position="1"/>
        <end position="53"/>
    </location>
</feature>
<dbReference type="InterPro" id="IPR010982">
    <property type="entry name" value="Lambda_DNA-bd_dom_sf"/>
</dbReference>
<gene>
    <name evidence="5" type="ORF">JOM49_006106</name>
</gene>
<dbReference type="SUPFAM" id="SSF47413">
    <property type="entry name" value="lambda repressor-like DNA-binding domains"/>
    <property type="match status" value="1"/>
</dbReference>
<evidence type="ECO:0000313" key="6">
    <source>
        <dbReference type="Proteomes" id="UP000741013"/>
    </source>
</evidence>
<keyword evidence="3" id="KW-0804">Transcription</keyword>
<dbReference type="SUPFAM" id="SSF53822">
    <property type="entry name" value="Periplasmic binding protein-like I"/>
    <property type="match status" value="1"/>
</dbReference>
<proteinExistence type="predicted"/>
<dbReference type="CDD" id="cd01392">
    <property type="entry name" value="HTH_LacI"/>
    <property type="match status" value="1"/>
</dbReference>
<evidence type="ECO:0000256" key="2">
    <source>
        <dbReference type="ARBA" id="ARBA00023125"/>
    </source>
</evidence>
<evidence type="ECO:0000256" key="3">
    <source>
        <dbReference type="ARBA" id="ARBA00023163"/>
    </source>
</evidence>
<protein>
    <submittedName>
        <fullName evidence="5">DNA-binding LacI/PurR family transcriptional regulator</fullName>
    </submittedName>
</protein>
<reference evidence="5 6" key="1">
    <citation type="submission" date="2021-03" db="EMBL/GenBank/DDBJ databases">
        <title>Sequencing the genomes of 1000 actinobacteria strains.</title>
        <authorList>
            <person name="Klenk H.-P."/>
        </authorList>
    </citation>
    <scope>NUCLEOTIDE SEQUENCE [LARGE SCALE GENOMIC DNA]</scope>
    <source>
        <strain evidence="5 6">DSM 45510</strain>
    </source>
</reference>
<dbReference type="EMBL" id="JAGGMS010000001">
    <property type="protein sequence ID" value="MBP2184580.1"/>
    <property type="molecule type" value="Genomic_DNA"/>
</dbReference>
<keyword evidence="2 5" id="KW-0238">DNA-binding</keyword>
<keyword evidence="1" id="KW-0805">Transcription regulation</keyword>
<dbReference type="InterPro" id="IPR028082">
    <property type="entry name" value="Peripla_BP_I"/>
</dbReference>
<dbReference type="InterPro" id="IPR000843">
    <property type="entry name" value="HTH_LacI"/>
</dbReference>
<accession>A0ABS4Q089</accession>
<dbReference type="Proteomes" id="UP000741013">
    <property type="component" value="Unassembled WGS sequence"/>
</dbReference>
<dbReference type="SMART" id="SM00354">
    <property type="entry name" value="HTH_LACI"/>
    <property type="match status" value="1"/>
</dbReference>